<comment type="catalytic activity">
    <reaction evidence="2">
        <text>UDP-N-acetyl-alpha-D-glucosamine = UDP-N-acetyl-alpha-D-mannosamine</text>
        <dbReference type="Rhea" id="RHEA:17213"/>
        <dbReference type="ChEBI" id="CHEBI:57705"/>
        <dbReference type="ChEBI" id="CHEBI:68623"/>
        <dbReference type="EC" id="5.1.3.14"/>
    </reaction>
</comment>
<dbReference type="AlphaFoldDB" id="A0A8J2YTK5"/>
<organism evidence="7 8">
    <name type="scientific">Aliidongia dinghuensis</name>
    <dbReference type="NCBI Taxonomy" id="1867774"/>
    <lineage>
        <taxon>Bacteria</taxon>
        <taxon>Pseudomonadati</taxon>
        <taxon>Pseudomonadota</taxon>
        <taxon>Alphaproteobacteria</taxon>
        <taxon>Rhodospirillales</taxon>
        <taxon>Dongiaceae</taxon>
        <taxon>Aliidongia</taxon>
    </lineage>
</organism>
<evidence type="ECO:0000256" key="1">
    <source>
        <dbReference type="ARBA" id="ARBA00023235"/>
    </source>
</evidence>
<protein>
    <recommendedName>
        <fullName evidence="4">UDP-N-acetylglucosamine 2-epimerase (non-hydrolyzing)</fullName>
        <ecNumber evidence="4">5.1.3.14</ecNumber>
    </recommendedName>
</protein>
<sequence length="358" mass="39300">MAPVVRAFRAVPDVETRICVTGQHREMLDQVLHLFDMEPDYDLGLINGKPNLQELTARALGALDRVIADFAPHRILVQGDTTTTLAGALAAFYRKVAVGHIEAGLRTGDIMAPWPEEANRRMTTVLSDLHFAPTTTSRENLLSEGVPQDRVFVTGNTGIDALLEVTQRFDRDPAFRDECASAFPFLNSNKRLIVVTGHRRENFGTRMVSTFEGLARIATRPDIQVVYPVHLNPNVQEPARRILGDLSNVFLIDPLEYHQFVYLMQRASLIVTDSGGIQEEAPALGRPVLVTRDVTERPEAVAAGTARLIGSDADRLVDAVSELLDDPCAYDAMARAHNPFGDGHAAPRIADAVVTAHL</sequence>
<feature type="domain" description="UDP-N-acetylglucosamine 2-epimerase" evidence="6">
    <location>
        <begin position="7"/>
        <end position="353"/>
    </location>
</feature>
<proteinExistence type="inferred from homology"/>
<evidence type="ECO:0000313" key="7">
    <source>
        <dbReference type="EMBL" id="GGF19917.1"/>
    </source>
</evidence>
<comment type="similarity">
    <text evidence="3 5">Belongs to the UDP-N-acetylglucosamine 2-epimerase family.</text>
</comment>
<keyword evidence="8" id="KW-1185">Reference proteome</keyword>
<evidence type="ECO:0000313" key="8">
    <source>
        <dbReference type="Proteomes" id="UP000646365"/>
    </source>
</evidence>
<dbReference type="Proteomes" id="UP000646365">
    <property type="component" value="Unassembled WGS sequence"/>
</dbReference>
<dbReference type="InterPro" id="IPR003331">
    <property type="entry name" value="UDP_GlcNAc_Epimerase_2_dom"/>
</dbReference>
<dbReference type="Pfam" id="PF02350">
    <property type="entry name" value="Epimerase_2"/>
    <property type="match status" value="1"/>
</dbReference>
<gene>
    <name evidence="7" type="primary">wecB</name>
    <name evidence="7" type="ORF">GCM10011611_27380</name>
</gene>
<evidence type="ECO:0000256" key="4">
    <source>
        <dbReference type="ARBA" id="ARBA00038858"/>
    </source>
</evidence>
<dbReference type="CDD" id="cd03786">
    <property type="entry name" value="GTB_UDP-GlcNAc_2-Epimerase"/>
    <property type="match status" value="1"/>
</dbReference>
<dbReference type="Gene3D" id="3.40.50.2000">
    <property type="entry name" value="Glycogen Phosphorylase B"/>
    <property type="match status" value="2"/>
</dbReference>
<reference evidence="7" key="2">
    <citation type="submission" date="2020-09" db="EMBL/GenBank/DDBJ databases">
        <authorList>
            <person name="Sun Q."/>
            <person name="Zhou Y."/>
        </authorList>
    </citation>
    <scope>NUCLEOTIDE SEQUENCE</scope>
    <source>
        <strain evidence="7">CGMCC 1.15725</strain>
    </source>
</reference>
<keyword evidence="1 5" id="KW-0413">Isomerase</keyword>
<name>A0A8J2YTK5_9PROT</name>
<accession>A0A8J2YTK5</accession>
<dbReference type="PANTHER" id="PTHR43174">
    <property type="entry name" value="UDP-N-ACETYLGLUCOSAMINE 2-EPIMERASE"/>
    <property type="match status" value="1"/>
</dbReference>
<dbReference type="GO" id="GO:0008761">
    <property type="term" value="F:UDP-N-acetylglucosamine 2-epimerase activity"/>
    <property type="evidence" value="ECO:0007669"/>
    <property type="project" value="UniProtKB-EC"/>
</dbReference>
<dbReference type="EC" id="5.1.3.14" evidence="4"/>
<comment type="caution">
    <text evidence="7">The sequence shown here is derived from an EMBL/GenBank/DDBJ whole genome shotgun (WGS) entry which is preliminary data.</text>
</comment>
<evidence type="ECO:0000259" key="6">
    <source>
        <dbReference type="Pfam" id="PF02350"/>
    </source>
</evidence>
<evidence type="ECO:0000256" key="3">
    <source>
        <dbReference type="ARBA" id="ARBA00038209"/>
    </source>
</evidence>
<evidence type="ECO:0000256" key="5">
    <source>
        <dbReference type="RuleBase" id="RU003513"/>
    </source>
</evidence>
<dbReference type="SUPFAM" id="SSF53756">
    <property type="entry name" value="UDP-Glycosyltransferase/glycogen phosphorylase"/>
    <property type="match status" value="1"/>
</dbReference>
<dbReference type="NCBIfam" id="TIGR00236">
    <property type="entry name" value="wecB"/>
    <property type="match status" value="1"/>
</dbReference>
<evidence type="ECO:0000256" key="2">
    <source>
        <dbReference type="ARBA" id="ARBA00036080"/>
    </source>
</evidence>
<dbReference type="InterPro" id="IPR029767">
    <property type="entry name" value="WecB-like"/>
</dbReference>
<reference evidence="7" key="1">
    <citation type="journal article" date="2014" name="Int. J. Syst. Evol. Microbiol.">
        <title>Complete genome sequence of Corynebacterium casei LMG S-19264T (=DSM 44701T), isolated from a smear-ripened cheese.</title>
        <authorList>
            <consortium name="US DOE Joint Genome Institute (JGI-PGF)"/>
            <person name="Walter F."/>
            <person name="Albersmeier A."/>
            <person name="Kalinowski J."/>
            <person name="Ruckert C."/>
        </authorList>
    </citation>
    <scope>NUCLEOTIDE SEQUENCE</scope>
    <source>
        <strain evidence="7">CGMCC 1.15725</strain>
    </source>
</reference>
<dbReference type="EMBL" id="BMJQ01000006">
    <property type="protein sequence ID" value="GGF19917.1"/>
    <property type="molecule type" value="Genomic_DNA"/>
</dbReference>
<dbReference type="PANTHER" id="PTHR43174:SF2">
    <property type="entry name" value="UDP-N-ACETYLGLUCOSAMINE 2-EPIMERASE"/>
    <property type="match status" value="1"/>
</dbReference>